<evidence type="ECO:0000313" key="15">
    <source>
        <dbReference type="Proteomes" id="UP000176288"/>
    </source>
</evidence>
<dbReference type="PANTHER" id="PTHR14269">
    <property type="entry name" value="CDP-DIACYLGLYCEROL--GLYCEROL-3-PHOSPHATE 3-PHOSPHATIDYLTRANSFERASE-RELATED"/>
    <property type="match status" value="1"/>
</dbReference>
<dbReference type="EC" id="2.7.8.5" evidence="11"/>
<reference evidence="14 15" key="1">
    <citation type="submission" date="2016-10" db="EMBL/GenBank/DDBJ databases">
        <title>Actinomyces aegypiusis sp. nov., isolated from the Aegypius monachus in Qinghai Tibet Plateau China.</title>
        <authorList>
            <person name="Wang Y."/>
        </authorList>
    </citation>
    <scope>NUCLEOTIDE SEQUENCE [LARGE SCALE GENOMIC DNA]</scope>
    <source>
        <strain evidence="14 15">VUL4_3</strain>
    </source>
</reference>
<keyword evidence="6 13" id="KW-1133">Transmembrane helix</keyword>
<accession>A0A1D9ML42</accession>
<dbReference type="PANTHER" id="PTHR14269:SF62">
    <property type="entry name" value="CDP-DIACYLGLYCEROL--GLYCEROL-3-PHOSPHATE 3-PHOSPHATIDYLTRANSFERASE 1, CHLOROPLASTIC"/>
    <property type="match status" value="1"/>
</dbReference>
<dbReference type="Pfam" id="PF01066">
    <property type="entry name" value="CDP-OH_P_transf"/>
    <property type="match status" value="1"/>
</dbReference>
<evidence type="ECO:0000256" key="12">
    <source>
        <dbReference type="RuleBase" id="RU003750"/>
    </source>
</evidence>
<name>A0A1D9ML42_9ACTO</name>
<evidence type="ECO:0000256" key="13">
    <source>
        <dbReference type="SAM" id="Phobius"/>
    </source>
</evidence>
<feature type="transmembrane region" description="Helical" evidence="13">
    <location>
        <begin position="21"/>
        <end position="38"/>
    </location>
</feature>
<feature type="transmembrane region" description="Helical" evidence="13">
    <location>
        <begin position="149"/>
        <end position="166"/>
    </location>
</feature>
<evidence type="ECO:0000256" key="6">
    <source>
        <dbReference type="ARBA" id="ARBA00022989"/>
    </source>
</evidence>
<evidence type="ECO:0000313" key="14">
    <source>
        <dbReference type="EMBL" id="AOZ72870.1"/>
    </source>
</evidence>
<evidence type="ECO:0000256" key="10">
    <source>
        <dbReference type="ARBA" id="ARBA00023264"/>
    </source>
</evidence>
<dbReference type="RefSeq" id="WP_071164335.1">
    <property type="nucleotide sequence ID" value="NZ_CP017812.1"/>
</dbReference>
<dbReference type="PIRSF" id="PIRSF000847">
    <property type="entry name" value="Phos_ph_gly_syn"/>
    <property type="match status" value="1"/>
</dbReference>
<dbReference type="EMBL" id="CP017812">
    <property type="protein sequence ID" value="AOZ72870.1"/>
    <property type="molecule type" value="Genomic_DNA"/>
</dbReference>
<gene>
    <name evidence="14" type="ORF">BK816_05820</name>
</gene>
<evidence type="ECO:0000256" key="9">
    <source>
        <dbReference type="ARBA" id="ARBA00023209"/>
    </source>
</evidence>
<keyword evidence="5 13" id="KW-0812">Transmembrane</keyword>
<feature type="transmembrane region" description="Helical" evidence="13">
    <location>
        <begin position="172"/>
        <end position="191"/>
    </location>
</feature>
<keyword evidence="8 13" id="KW-0472">Membrane</keyword>
<protein>
    <recommendedName>
        <fullName evidence="11">CDP-diacylglycerol--glycerol-3-phosphate 3-phosphatidyltransferase</fullName>
        <ecNumber evidence="11">2.7.8.5</ecNumber>
    </recommendedName>
</protein>
<sequence length="199" mass="22353">MKTVASTGPAWMRPVPNILTVFRLVLVPVLIWLMLAYPSWHDRGMWAAFFVFFVASITDKFDGDIARKYNIITNFGKIADPIADKALVLPALAIVVWNLRNMVPTWLFVLEAICVLLIVVREIGISIWRMEMVRRGKVIPASRGGKIKTVAQMGFIGFSLIPWNTFAPNWVVTIVIFVCAIGLGLATYLALISARDYLR</sequence>
<dbReference type="InterPro" id="IPR004570">
    <property type="entry name" value="Phosphatidylglycerol_P_synth"/>
</dbReference>
<keyword evidence="3" id="KW-0444">Lipid biosynthesis</keyword>
<keyword evidence="15" id="KW-1185">Reference proteome</keyword>
<dbReference type="InterPro" id="IPR043130">
    <property type="entry name" value="CDP-OH_PTrfase_TM_dom"/>
</dbReference>
<evidence type="ECO:0000256" key="8">
    <source>
        <dbReference type="ARBA" id="ARBA00023136"/>
    </source>
</evidence>
<evidence type="ECO:0000256" key="11">
    <source>
        <dbReference type="NCBIfam" id="TIGR00560"/>
    </source>
</evidence>
<dbReference type="GO" id="GO:0016020">
    <property type="term" value="C:membrane"/>
    <property type="evidence" value="ECO:0007669"/>
    <property type="project" value="UniProtKB-SubCell"/>
</dbReference>
<dbReference type="UniPathway" id="UPA00085"/>
<dbReference type="Proteomes" id="UP000176288">
    <property type="component" value="Chromosome"/>
</dbReference>
<evidence type="ECO:0000256" key="5">
    <source>
        <dbReference type="ARBA" id="ARBA00022692"/>
    </source>
</evidence>
<keyword evidence="7" id="KW-0443">Lipid metabolism</keyword>
<comment type="subcellular location">
    <subcellularLocation>
        <location evidence="1">Membrane</location>
        <topology evidence="1">Multi-pass membrane protein</topology>
    </subcellularLocation>
</comment>
<keyword evidence="10" id="KW-1208">Phospholipid metabolism</keyword>
<dbReference type="InterPro" id="IPR048254">
    <property type="entry name" value="CDP_ALCOHOL_P_TRANSF_CS"/>
</dbReference>
<proteinExistence type="inferred from homology"/>
<feature type="transmembrane region" description="Helical" evidence="13">
    <location>
        <begin position="105"/>
        <end position="128"/>
    </location>
</feature>
<dbReference type="AlphaFoldDB" id="A0A1D9ML42"/>
<organism evidence="14 15">
    <name type="scientific">Boudabousia tangfeifanii</name>
    <dbReference type="NCBI Taxonomy" id="1912795"/>
    <lineage>
        <taxon>Bacteria</taxon>
        <taxon>Bacillati</taxon>
        <taxon>Actinomycetota</taxon>
        <taxon>Actinomycetes</taxon>
        <taxon>Actinomycetales</taxon>
        <taxon>Actinomycetaceae</taxon>
        <taxon>Boudabousia</taxon>
    </lineage>
</organism>
<dbReference type="Gene3D" id="1.20.120.1760">
    <property type="match status" value="1"/>
</dbReference>
<evidence type="ECO:0000256" key="3">
    <source>
        <dbReference type="ARBA" id="ARBA00022516"/>
    </source>
</evidence>
<dbReference type="InterPro" id="IPR000462">
    <property type="entry name" value="CDP-OH_P_trans"/>
</dbReference>
<keyword evidence="9" id="KW-0594">Phospholipid biosynthesis</keyword>
<keyword evidence="4 12" id="KW-0808">Transferase</keyword>
<dbReference type="GO" id="GO:0008444">
    <property type="term" value="F:CDP-diacylglycerol-glycerol-3-phosphate 3-phosphatidyltransferase activity"/>
    <property type="evidence" value="ECO:0007669"/>
    <property type="project" value="UniProtKB-UniRule"/>
</dbReference>
<dbReference type="NCBIfam" id="TIGR00560">
    <property type="entry name" value="pgsA"/>
    <property type="match status" value="1"/>
</dbReference>
<dbReference type="PROSITE" id="PS00379">
    <property type="entry name" value="CDP_ALCOHOL_P_TRANSF"/>
    <property type="match status" value="1"/>
</dbReference>
<evidence type="ECO:0000256" key="7">
    <source>
        <dbReference type="ARBA" id="ARBA00023098"/>
    </source>
</evidence>
<evidence type="ECO:0000256" key="1">
    <source>
        <dbReference type="ARBA" id="ARBA00004141"/>
    </source>
</evidence>
<dbReference type="KEGG" id="avu:BK816_05820"/>
<dbReference type="STRING" id="1912795.BK816_05820"/>
<evidence type="ECO:0000256" key="4">
    <source>
        <dbReference type="ARBA" id="ARBA00022679"/>
    </source>
</evidence>
<comment type="similarity">
    <text evidence="2 12">Belongs to the CDP-alcohol phosphatidyltransferase class-I family.</text>
</comment>
<evidence type="ECO:0000256" key="2">
    <source>
        <dbReference type="ARBA" id="ARBA00010441"/>
    </source>
</evidence>
<dbReference type="InterPro" id="IPR050324">
    <property type="entry name" value="CDP-alcohol_PTase-I"/>
</dbReference>
<dbReference type="GO" id="GO:0046474">
    <property type="term" value="P:glycerophospholipid biosynthetic process"/>
    <property type="evidence" value="ECO:0007669"/>
    <property type="project" value="TreeGrafter"/>
</dbReference>